<feature type="coiled-coil region" evidence="1">
    <location>
        <begin position="1"/>
        <end position="80"/>
    </location>
</feature>
<evidence type="ECO:0000313" key="4">
    <source>
        <dbReference type="Proteomes" id="UP000467841"/>
    </source>
</evidence>
<proteinExistence type="predicted"/>
<feature type="coiled-coil region" evidence="1">
    <location>
        <begin position="402"/>
        <end position="457"/>
    </location>
</feature>
<keyword evidence="4" id="KW-1185">Reference proteome</keyword>
<feature type="region of interest" description="Disordered" evidence="2">
    <location>
        <begin position="321"/>
        <end position="341"/>
    </location>
</feature>
<dbReference type="PANTHER" id="PTHR35712:SF1">
    <property type="entry name" value="MYOSIN HEAVY CHAIN-LIKE PROTEIN"/>
    <property type="match status" value="1"/>
</dbReference>
<dbReference type="AlphaFoldDB" id="A0A6D2L1P0"/>
<evidence type="ECO:0000256" key="1">
    <source>
        <dbReference type="SAM" id="Coils"/>
    </source>
</evidence>
<organism evidence="3 4">
    <name type="scientific">Microthlaspi erraticum</name>
    <dbReference type="NCBI Taxonomy" id="1685480"/>
    <lineage>
        <taxon>Eukaryota</taxon>
        <taxon>Viridiplantae</taxon>
        <taxon>Streptophyta</taxon>
        <taxon>Embryophyta</taxon>
        <taxon>Tracheophyta</taxon>
        <taxon>Spermatophyta</taxon>
        <taxon>Magnoliopsida</taxon>
        <taxon>eudicotyledons</taxon>
        <taxon>Gunneridae</taxon>
        <taxon>Pentapetalae</taxon>
        <taxon>rosids</taxon>
        <taxon>malvids</taxon>
        <taxon>Brassicales</taxon>
        <taxon>Brassicaceae</taxon>
        <taxon>Coluteocarpeae</taxon>
        <taxon>Microthlaspi</taxon>
    </lineage>
</organism>
<protein>
    <recommendedName>
        <fullName evidence="5">Myosin heavy chain-like protein</fullName>
    </recommendedName>
</protein>
<evidence type="ECO:0000256" key="2">
    <source>
        <dbReference type="SAM" id="MobiDB-lite"/>
    </source>
</evidence>
<evidence type="ECO:0008006" key="5">
    <source>
        <dbReference type="Google" id="ProtNLM"/>
    </source>
</evidence>
<dbReference type="EMBL" id="CACVBM020001729">
    <property type="protein sequence ID" value="CAA7058682.1"/>
    <property type="molecule type" value="Genomic_DNA"/>
</dbReference>
<accession>A0A6D2L1P0</accession>
<dbReference type="PANTHER" id="PTHR35712">
    <property type="entry name" value="MYOSIN HEAVY CHAIN-LIKE PROTEIN"/>
    <property type="match status" value="1"/>
</dbReference>
<evidence type="ECO:0000313" key="3">
    <source>
        <dbReference type="EMBL" id="CAA7058682.1"/>
    </source>
</evidence>
<keyword evidence="1" id="KW-0175">Coiled coil</keyword>
<gene>
    <name evidence="3" type="ORF">MERR_LOCUS45918</name>
</gene>
<dbReference type="Proteomes" id="UP000467841">
    <property type="component" value="Unassembled WGS sequence"/>
</dbReference>
<comment type="caution">
    <text evidence="3">The sequence shown here is derived from an EMBL/GenBank/DDBJ whole genome shotgun (WGS) entry which is preliminary data.</text>
</comment>
<name>A0A6D2L1P0_9BRAS</name>
<feature type="coiled-coil region" evidence="1">
    <location>
        <begin position="130"/>
        <end position="178"/>
    </location>
</feature>
<sequence>MDHTTDEKENLRARIKQLELERNELQKDIEQLCMQQGGPSILGVATRMHFQRVASLEQEIESLKLKLAACTREKHNYLEELAEAYRVKAQLAELHAGEVAKNLEAEKQLRFFQGSVAAAFSERDKSVMEAEKAKENAEMMSQKLGEIEMRLEELSSDCLAQKRLNDTLQADLAKLEEQNIIYAEVIEKFYDIREASLCDSLELSLHDKCETLLDDPKESWTFNDPSTSEYVAALEGELGKIKNTVDNLQSKLQVGLEIEKHLKKRVRALEKKNIVADGLIVNGITDMRHHHSELRAYIINLLNEEGLYIKSMSKDVEEKLKLHSSETQNVEPQQHDLKPDESECRDVHTTTVVESCQVTKHEESSLAKITAESRGDSSEVLAQALHEKVGALLLLSQQEERHLHEENVNAALQQKVDELQRNVLQVTNEKVRTLLELARLRQEYQSLKEKVSGTRGEETTENSSRVVITNEKEGRLKNMWKKSYINRWIDPSSKEGGSHSNAETDYASNIDYARMKVEYAAIKESLESMGHLTTSIRRLRLALLKVKESNDTETDVRRCEVAIANILVEATHLKTALGISIPISWSAESDMESVSEGESSCERTDSVSAAGFEMVELVILAAEIMKEQHN</sequence>
<dbReference type="OrthoDB" id="1719803at2759"/>
<reference evidence="3" key="1">
    <citation type="submission" date="2020-01" db="EMBL/GenBank/DDBJ databases">
        <authorList>
            <person name="Mishra B."/>
        </authorList>
    </citation>
    <scope>NUCLEOTIDE SEQUENCE [LARGE SCALE GENOMIC DNA]</scope>
</reference>